<proteinExistence type="inferred from homology"/>
<name>A0A914CC97_9BILA</name>
<protein>
    <submittedName>
        <fullName evidence="3">Uncharacterized protein</fullName>
    </submittedName>
</protein>
<dbReference type="WBParaSite" id="ACRNAN_Path_840.g3233.t1">
    <property type="protein sequence ID" value="ACRNAN_Path_840.g3233.t1"/>
    <property type="gene ID" value="ACRNAN_Path_840.g3233"/>
</dbReference>
<organism evidence="2 3">
    <name type="scientific">Acrobeloides nanus</name>
    <dbReference type="NCBI Taxonomy" id="290746"/>
    <lineage>
        <taxon>Eukaryota</taxon>
        <taxon>Metazoa</taxon>
        <taxon>Ecdysozoa</taxon>
        <taxon>Nematoda</taxon>
        <taxon>Chromadorea</taxon>
        <taxon>Rhabditida</taxon>
        <taxon>Tylenchina</taxon>
        <taxon>Cephalobomorpha</taxon>
        <taxon>Cephaloboidea</taxon>
        <taxon>Cephalobidae</taxon>
        <taxon>Acrobeloides</taxon>
    </lineage>
</organism>
<dbReference type="Proteomes" id="UP000887540">
    <property type="component" value="Unplaced"/>
</dbReference>
<dbReference type="PANTHER" id="PTHR10668">
    <property type="entry name" value="PHYTOENE DEHYDROGENASE"/>
    <property type="match status" value="1"/>
</dbReference>
<accession>A0A914CC97</accession>
<dbReference type="InterPro" id="IPR036188">
    <property type="entry name" value="FAD/NAD-bd_sf"/>
</dbReference>
<sequence length="214" mass="23683">MEENLKEIAKFSKRDAEAFPKYEDYMMCIGKTIEGIYDQEPLNLDSSRSKLQNLKKLYTFYKSMKHISINDAKTLQEVMFTSVAKVLNRWFENDIIKGTLSYDGVIGVPYGPYNDGTGYVLLNYVIGSVSEIPGVWGIVYGGMGSVSNAIASAAQSFGAELYTECVTIYSIIDVAKELGAIASLSRIDTAFKGGISLKEISTTVQGCHLYSYVY</sequence>
<dbReference type="AlphaFoldDB" id="A0A914CC97"/>
<dbReference type="PANTHER" id="PTHR10668:SF103">
    <property type="entry name" value="PYRIDINE NUCLEOTIDE-DISULFIDE OXIDOREDUCTASE DOMAIN-CONTAINING PROTEIN 2"/>
    <property type="match status" value="1"/>
</dbReference>
<evidence type="ECO:0000313" key="3">
    <source>
        <dbReference type="WBParaSite" id="ACRNAN_Path_840.g3233.t1"/>
    </source>
</evidence>
<dbReference type="SUPFAM" id="SSF51905">
    <property type="entry name" value="FAD/NAD(P)-binding domain"/>
    <property type="match status" value="1"/>
</dbReference>
<comment type="similarity">
    <text evidence="1">Belongs to the carotenoid/retinoid oxidoreductase family.</text>
</comment>
<evidence type="ECO:0000313" key="2">
    <source>
        <dbReference type="Proteomes" id="UP000887540"/>
    </source>
</evidence>
<evidence type="ECO:0000256" key="1">
    <source>
        <dbReference type="ARBA" id="ARBA00006046"/>
    </source>
</evidence>
<keyword evidence="2" id="KW-1185">Reference proteome</keyword>
<reference evidence="3" key="1">
    <citation type="submission" date="2022-11" db="UniProtKB">
        <authorList>
            <consortium name="WormBaseParasite"/>
        </authorList>
    </citation>
    <scope>IDENTIFICATION</scope>
</reference>